<keyword evidence="2" id="KW-1185">Reference proteome</keyword>
<dbReference type="AlphaFoldDB" id="A0A643C6Z3"/>
<evidence type="ECO:0000313" key="2">
    <source>
        <dbReference type="Proteomes" id="UP000437017"/>
    </source>
</evidence>
<name>A0A643C6Z3_BALPH</name>
<sequence>MRADSTTIQSLGNAAHLSTVDVEGMKTILPLKKHVLRLVKKVSSKEYQKGS</sequence>
<accession>A0A643C6Z3</accession>
<gene>
    <name evidence="1" type="ORF">E2I00_008461</name>
</gene>
<reference evidence="1 2" key="1">
    <citation type="journal article" date="2019" name="PLoS ONE">
        <title>Genomic analyses reveal an absence of contemporary introgressive admixture between fin whales and blue whales, despite known hybrids.</title>
        <authorList>
            <person name="Westbury M.V."/>
            <person name="Petersen B."/>
            <person name="Lorenzen E.D."/>
        </authorList>
    </citation>
    <scope>NUCLEOTIDE SEQUENCE [LARGE SCALE GENOMIC DNA]</scope>
    <source>
        <strain evidence="1">FinWhale-01</strain>
    </source>
</reference>
<evidence type="ECO:0000313" key="1">
    <source>
        <dbReference type="EMBL" id="KAB0395860.1"/>
    </source>
</evidence>
<organism evidence="1 2">
    <name type="scientific">Balaenoptera physalus</name>
    <name type="common">Fin whale</name>
    <name type="synonym">Balaena physalus</name>
    <dbReference type="NCBI Taxonomy" id="9770"/>
    <lineage>
        <taxon>Eukaryota</taxon>
        <taxon>Metazoa</taxon>
        <taxon>Chordata</taxon>
        <taxon>Craniata</taxon>
        <taxon>Vertebrata</taxon>
        <taxon>Euteleostomi</taxon>
        <taxon>Mammalia</taxon>
        <taxon>Eutheria</taxon>
        <taxon>Laurasiatheria</taxon>
        <taxon>Artiodactyla</taxon>
        <taxon>Whippomorpha</taxon>
        <taxon>Cetacea</taxon>
        <taxon>Mysticeti</taxon>
        <taxon>Balaenopteridae</taxon>
        <taxon>Balaenoptera</taxon>
    </lineage>
</organism>
<dbReference type="Proteomes" id="UP000437017">
    <property type="component" value="Unassembled WGS sequence"/>
</dbReference>
<dbReference type="EMBL" id="SGJD01002347">
    <property type="protein sequence ID" value="KAB0395860.1"/>
    <property type="molecule type" value="Genomic_DNA"/>
</dbReference>
<comment type="caution">
    <text evidence="1">The sequence shown here is derived from an EMBL/GenBank/DDBJ whole genome shotgun (WGS) entry which is preliminary data.</text>
</comment>
<protein>
    <submittedName>
        <fullName evidence="1">Uncharacterized protein</fullName>
    </submittedName>
</protein>
<proteinExistence type="predicted"/>